<reference evidence="3 4" key="1">
    <citation type="journal article" date="2012" name="J. Bacteriol.">
        <title>Complete genome sequence of the B12-producing Shimwellia blattae strain DSM 4481, isolated from a cockroach.</title>
        <authorList>
            <person name="Brzuszkiewicz E."/>
            <person name="Waschkowitz T."/>
            <person name="Wiezer A."/>
            <person name="Daniel R."/>
        </authorList>
    </citation>
    <scope>NUCLEOTIDE SEQUENCE [LARGE SCALE GENOMIC DNA]</scope>
    <source>
        <strain evidence="4">ATCC 29907 / DSM 4481 / JCM 1650 / NBRC 105725 / CDC 9005-74</strain>
    </source>
</reference>
<dbReference type="AlphaFoldDB" id="I2B9Q5"/>
<keyword evidence="1" id="KW-0175">Coiled coil</keyword>
<organism evidence="3 4">
    <name type="scientific">Shimwellia blattae (strain ATCC 29907 / DSM 4481 / JCM 1650 / NBRC 105725 / CDC 9005-74)</name>
    <name type="common">Escherichia blattae</name>
    <dbReference type="NCBI Taxonomy" id="630626"/>
    <lineage>
        <taxon>Bacteria</taxon>
        <taxon>Pseudomonadati</taxon>
        <taxon>Pseudomonadota</taxon>
        <taxon>Gammaproteobacteria</taxon>
        <taxon>Enterobacterales</taxon>
        <taxon>Enterobacteriaceae</taxon>
        <taxon>Shimwellia</taxon>
    </lineage>
</organism>
<dbReference type="STRING" id="630626.EBL_c21680"/>
<name>I2B9Q5_SHIBC</name>
<sequence>MATWQEGNGGSFLSGIGRQNENAPSASDNRVALGLIRDNNEFARAGGNNIGLQALNGLLGIAGMYQQDQQQQAQNAFDQAHANAWATGDNSGLIQFAQANPAFVSKAQKAVSGLNEQQRADLGKLAMQTNTALAQGPEAYSKFVTDNSDRLKRVGADPAWMLQTGISNPEQLSHLTTTMALGAVGPDRMFDVQDKQAGRAVTMRGQDIGQQTAAQNNAVQMRGQDIQANLGQQRIVLDRETNRINLENKRLDRQMQQETNDLKRSEIQQRIDANNRDLQQKQDALNTGYRDSINTLTTSMGTLNDVLNGDVGGITGIKGIAPNIPGGAAANTQARLDTFKSQAYLSAVQAMKGMGALSDAEGKKLDAAVGSLQNSQSEASFRRNGKVIMDMYNQKRSDAVSKYVQQNGIKRVEAPQQSIDYLKQHPELSTDFINRYGYLPSIGG</sequence>
<dbReference type="KEGG" id="ebt:EBL_c21680"/>
<evidence type="ECO:0000313" key="4">
    <source>
        <dbReference type="Proteomes" id="UP000001955"/>
    </source>
</evidence>
<feature type="coiled-coil region" evidence="1">
    <location>
        <begin position="237"/>
        <end position="284"/>
    </location>
</feature>
<evidence type="ECO:0000256" key="2">
    <source>
        <dbReference type="SAM" id="MobiDB-lite"/>
    </source>
</evidence>
<dbReference type="HOGENOM" id="CLU_024685_0_0_6"/>
<evidence type="ECO:0000313" key="3">
    <source>
        <dbReference type="EMBL" id="AFJ47259.1"/>
    </source>
</evidence>
<dbReference type="PATRIC" id="fig|630626.3.peg.2104"/>
<keyword evidence="4" id="KW-1185">Reference proteome</keyword>
<dbReference type="Pfam" id="PF16928">
    <property type="entry name" value="Inj_translocase"/>
    <property type="match status" value="1"/>
</dbReference>
<feature type="region of interest" description="Disordered" evidence="2">
    <location>
        <begin position="1"/>
        <end position="26"/>
    </location>
</feature>
<accession>I2B9Q5</accession>
<feature type="compositionally biased region" description="Polar residues" evidence="2">
    <location>
        <begin position="17"/>
        <end position="26"/>
    </location>
</feature>
<proteinExistence type="predicted"/>
<dbReference type="OrthoDB" id="6481174at2"/>
<protein>
    <submittedName>
        <fullName evidence="3">Putative phage injection protein</fullName>
    </submittedName>
</protein>
<evidence type="ECO:0000256" key="1">
    <source>
        <dbReference type="SAM" id="Coils"/>
    </source>
</evidence>
<accession>K6WKC9</accession>
<dbReference type="eggNOG" id="COG1835">
    <property type="taxonomic scope" value="Bacteria"/>
</dbReference>
<dbReference type="InterPro" id="IPR031619">
    <property type="entry name" value="Inj_translocase"/>
</dbReference>
<dbReference type="Proteomes" id="UP000001955">
    <property type="component" value="Chromosome"/>
</dbReference>
<dbReference type="EMBL" id="CP001560">
    <property type="protein sequence ID" value="AFJ47259.1"/>
    <property type="molecule type" value="Genomic_DNA"/>
</dbReference>
<dbReference type="RefSeq" id="WP_002443488.1">
    <property type="nucleotide sequence ID" value="NC_017910.1"/>
</dbReference>
<gene>
    <name evidence="3" type="ordered locus">EBL_c21680</name>
</gene>